<protein>
    <submittedName>
        <fullName evidence="2">DUF4240 domain-containing protein</fullName>
    </submittedName>
</protein>
<sequence>MDEMKFWTIIGSAHEQSNGDMDEKCELIRTALSKLSKDDARAFSTLFRAMMDRAYSWPLWGAAYVINGGCGDDTFSDFRASLISRGSTAFERALADPESLAAEDFDEDAWFYEGYQYAVTDGVKTAVGSAVNRESPHPDEPSGQEWDEDKVYELYPQLAEKFA</sequence>
<name>A0ABT1TSH5_9GAMM</name>
<dbReference type="RefSeq" id="WP_256606558.1">
    <property type="nucleotide sequence ID" value="NZ_JANIBL010000020.1"/>
</dbReference>
<evidence type="ECO:0000313" key="3">
    <source>
        <dbReference type="Proteomes" id="UP001524570"/>
    </source>
</evidence>
<dbReference type="Proteomes" id="UP001524570">
    <property type="component" value="Unassembled WGS sequence"/>
</dbReference>
<proteinExistence type="predicted"/>
<organism evidence="2 3">
    <name type="scientific">Methylomonas rosea</name>
    <dbReference type="NCBI Taxonomy" id="2952227"/>
    <lineage>
        <taxon>Bacteria</taxon>
        <taxon>Pseudomonadati</taxon>
        <taxon>Pseudomonadota</taxon>
        <taxon>Gammaproteobacteria</taxon>
        <taxon>Methylococcales</taxon>
        <taxon>Methylococcaceae</taxon>
        <taxon>Methylomonas</taxon>
    </lineage>
</organism>
<comment type="caution">
    <text evidence="2">The sequence shown here is derived from an EMBL/GenBank/DDBJ whole genome shotgun (WGS) entry which is preliminary data.</text>
</comment>
<keyword evidence="3" id="KW-1185">Reference proteome</keyword>
<dbReference type="EMBL" id="JANIBL010000020">
    <property type="protein sequence ID" value="MCQ8117422.1"/>
    <property type="molecule type" value="Genomic_DNA"/>
</dbReference>
<dbReference type="InterPro" id="IPR025334">
    <property type="entry name" value="DUF4240"/>
</dbReference>
<evidence type="ECO:0000259" key="1">
    <source>
        <dbReference type="Pfam" id="PF14024"/>
    </source>
</evidence>
<reference evidence="2 3" key="1">
    <citation type="submission" date="2022-07" db="EMBL/GenBank/DDBJ databases">
        <title>Methylomonas rivi sp. nov., Methylomonas rosea sp. nov., Methylomonas aureus sp. nov. and Methylomonas subterranea sp. nov., four novel methanotrophs isolated from a freshwater creek and the deep terrestrial subsurface.</title>
        <authorList>
            <person name="Abin C."/>
            <person name="Sankaranarayanan K."/>
            <person name="Garner C."/>
            <person name="Sindelar R."/>
            <person name="Kotary K."/>
            <person name="Garner R."/>
            <person name="Barclay S."/>
            <person name="Lawson P."/>
            <person name="Krumholz L."/>
        </authorList>
    </citation>
    <scope>NUCLEOTIDE SEQUENCE [LARGE SCALE GENOMIC DNA]</scope>
    <source>
        <strain evidence="2 3">WSC-7</strain>
    </source>
</reference>
<gene>
    <name evidence="2" type="ORF">NP589_08290</name>
</gene>
<evidence type="ECO:0000313" key="2">
    <source>
        <dbReference type="EMBL" id="MCQ8117422.1"/>
    </source>
</evidence>
<feature type="domain" description="DUF4240" evidence="1">
    <location>
        <begin position="1"/>
        <end position="121"/>
    </location>
</feature>
<dbReference type="Pfam" id="PF14024">
    <property type="entry name" value="DUF4240"/>
    <property type="match status" value="1"/>
</dbReference>
<accession>A0ABT1TSH5</accession>